<feature type="transmembrane region" description="Helical" evidence="1">
    <location>
        <begin position="126"/>
        <end position="147"/>
    </location>
</feature>
<keyword evidence="1" id="KW-0472">Membrane</keyword>
<dbReference type="PANTHER" id="PTHR33530">
    <property type="entry name" value="OS01G0147100 PROTEIN"/>
    <property type="match status" value="1"/>
</dbReference>
<accession>A0A0D9UXM4</accession>
<dbReference type="Pfam" id="PF12442">
    <property type="entry name" value="DUF3681"/>
    <property type="match status" value="1"/>
</dbReference>
<reference evidence="2" key="3">
    <citation type="submission" date="2015-04" db="UniProtKB">
        <authorList>
            <consortium name="EnsemblPlants"/>
        </authorList>
    </citation>
    <scope>IDENTIFICATION</scope>
</reference>
<dbReference type="Gramene" id="LPERR01G05160.1">
    <property type="protein sequence ID" value="LPERR01G05160.1"/>
    <property type="gene ID" value="LPERR01G05160"/>
</dbReference>
<name>A0A0D9UXM4_9ORYZ</name>
<dbReference type="HOGENOM" id="CLU_145726_0_0_1"/>
<feature type="transmembrane region" description="Helical" evidence="1">
    <location>
        <begin position="86"/>
        <end position="105"/>
    </location>
</feature>
<proteinExistence type="predicted"/>
<dbReference type="AlphaFoldDB" id="A0A0D9UXM4"/>
<dbReference type="InterPro" id="IPR022149">
    <property type="entry name" value="DUF3681"/>
</dbReference>
<evidence type="ECO:0000256" key="1">
    <source>
        <dbReference type="SAM" id="Phobius"/>
    </source>
</evidence>
<protein>
    <submittedName>
        <fullName evidence="2">Uncharacterized protein</fullName>
    </submittedName>
</protein>
<evidence type="ECO:0000313" key="2">
    <source>
        <dbReference type="EnsemblPlants" id="LPERR01G05160.1"/>
    </source>
</evidence>
<dbReference type="PANTHER" id="PTHR33530:SF9">
    <property type="entry name" value="OS01G0184600 PROTEIN"/>
    <property type="match status" value="1"/>
</dbReference>
<keyword evidence="1" id="KW-1133">Transmembrane helix</keyword>
<dbReference type="EnsemblPlants" id="LPERR01G05160.1">
    <property type="protein sequence ID" value="LPERR01G05160.1"/>
    <property type="gene ID" value="LPERR01G05160"/>
</dbReference>
<dbReference type="Proteomes" id="UP000032180">
    <property type="component" value="Chromosome 1"/>
</dbReference>
<feature type="transmembrane region" description="Helical" evidence="1">
    <location>
        <begin position="52"/>
        <end position="71"/>
    </location>
</feature>
<keyword evidence="1" id="KW-0812">Transmembrane</keyword>
<reference evidence="3" key="2">
    <citation type="submission" date="2013-12" db="EMBL/GenBank/DDBJ databases">
        <authorList>
            <person name="Yu Y."/>
            <person name="Lee S."/>
            <person name="de Baynast K."/>
            <person name="Wissotski M."/>
            <person name="Liu L."/>
            <person name="Talag J."/>
            <person name="Goicoechea J."/>
            <person name="Angelova A."/>
            <person name="Jetty R."/>
            <person name="Kudrna D."/>
            <person name="Golser W."/>
            <person name="Rivera L."/>
            <person name="Zhang J."/>
            <person name="Wing R."/>
        </authorList>
    </citation>
    <scope>NUCLEOTIDE SEQUENCE</scope>
</reference>
<organism evidence="2 3">
    <name type="scientific">Leersia perrieri</name>
    <dbReference type="NCBI Taxonomy" id="77586"/>
    <lineage>
        <taxon>Eukaryota</taxon>
        <taxon>Viridiplantae</taxon>
        <taxon>Streptophyta</taxon>
        <taxon>Embryophyta</taxon>
        <taxon>Tracheophyta</taxon>
        <taxon>Spermatophyta</taxon>
        <taxon>Magnoliopsida</taxon>
        <taxon>Liliopsida</taxon>
        <taxon>Poales</taxon>
        <taxon>Poaceae</taxon>
        <taxon>BOP clade</taxon>
        <taxon>Oryzoideae</taxon>
        <taxon>Oryzeae</taxon>
        <taxon>Oryzinae</taxon>
        <taxon>Leersia</taxon>
    </lineage>
</organism>
<reference evidence="2 3" key="1">
    <citation type="submission" date="2012-08" db="EMBL/GenBank/DDBJ databases">
        <title>Oryza genome evolution.</title>
        <authorList>
            <person name="Wing R.A."/>
        </authorList>
    </citation>
    <scope>NUCLEOTIDE SEQUENCE</scope>
</reference>
<keyword evidence="3" id="KW-1185">Reference proteome</keyword>
<evidence type="ECO:0000313" key="3">
    <source>
        <dbReference type="Proteomes" id="UP000032180"/>
    </source>
</evidence>
<sequence>MAATDLDINDGNDAVDVVIDMGQQLGVQASGGAGGDDAATAAKKKALRLPRYLGAVGVLTGAMAVAAAVHGSPPPAGTLLARGGGLAYYLGLGGSFAAGVGEVWAAMWVAGAGDDGDRRAAVGRKVLFAGVVPFLVVVAIGGVGVHLKN</sequence>